<dbReference type="RefSeq" id="WP_250097655.1">
    <property type="nucleotide sequence ID" value="NZ_JAKRYL010000019.1"/>
</dbReference>
<dbReference type="AlphaFoldDB" id="A0A9X2CUX1"/>
<name>A0A9X2CUX1_9BACI</name>
<keyword evidence="3" id="KW-1185">Reference proteome</keyword>
<reference evidence="2" key="1">
    <citation type="submission" date="2022-02" db="EMBL/GenBank/DDBJ databases">
        <title>Halalkalibacter sp. nov. isolated from Lonar Lake, India.</title>
        <authorList>
            <person name="Joshi A."/>
            <person name="Thite S."/>
            <person name="Lodha T."/>
        </authorList>
    </citation>
    <scope>NUCLEOTIDE SEQUENCE</scope>
    <source>
        <strain evidence="2">MEB205</strain>
    </source>
</reference>
<comment type="caution">
    <text evidence="2">The sequence shown here is derived from an EMBL/GenBank/DDBJ whole genome shotgun (WGS) entry which is preliminary data.</text>
</comment>
<evidence type="ECO:0000259" key="1">
    <source>
        <dbReference type="Pfam" id="PF14280"/>
    </source>
</evidence>
<protein>
    <submittedName>
        <fullName evidence="2">DUF4365 domain-containing protein</fullName>
    </submittedName>
</protein>
<dbReference type="Proteomes" id="UP001139150">
    <property type="component" value="Unassembled WGS sequence"/>
</dbReference>
<dbReference type="Pfam" id="PF14280">
    <property type="entry name" value="DUF4365"/>
    <property type="match status" value="1"/>
</dbReference>
<evidence type="ECO:0000313" key="2">
    <source>
        <dbReference type="EMBL" id="MCL7748766.1"/>
    </source>
</evidence>
<organism evidence="2 3">
    <name type="scientific">Halalkalibacter alkaliphilus</name>
    <dbReference type="NCBI Taxonomy" id="2917993"/>
    <lineage>
        <taxon>Bacteria</taxon>
        <taxon>Bacillati</taxon>
        <taxon>Bacillota</taxon>
        <taxon>Bacilli</taxon>
        <taxon>Bacillales</taxon>
        <taxon>Bacillaceae</taxon>
        <taxon>Halalkalibacter</taxon>
    </lineage>
</organism>
<gene>
    <name evidence="2" type="ORF">MF646_16710</name>
</gene>
<sequence length="77" mass="9055">MEELGSIFREQPTQDYGIDGYMEVVDDEFVTGRLIANTNKSRQQLLKKGKQHFTFRGKIGELLFLKKKYSMKKPHNF</sequence>
<accession>A0A9X2CUX1</accession>
<evidence type="ECO:0000313" key="3">
    <source>
        <dbReference type="Proteomes" id="UP001139150"/>
    </source>
</evidence>
<dbReference type="InterPro" id="IPR025375">
    <property type="entry name" value="DUF4365"/>
</dbReference>
<proteinExistence type="predicted"/>
<dbReference type="EMBL" id="JAKRYL010000019">
    <property type="protein sequence ID" value="MCL7748766.1"/>
    <property type="molecule type" value="Genomic_DNA"/>
</dbReference>
<feature type="domain" description="DUF4365" evidence="1">
    <location>
        <begin position="2"/>
        <end position="61"/>
    </location>
</feature>